<proteinExistence type="predicted"/>
<gene>
    <name evidence="2" type="ORF">IT774_04315</name>
</gene>
<sequence>MIPTMLLSNWYSGATLFAFFLDSHPEIICNGETFPLRDKDKRRNICSCGAYIDTCDFYKNTIYIKEDETFPRNWDYNNAVVKPRLHNNILVNRYLSSPLLESFLRRKIITHTNIKNRLNSYINYQFNFMENALNYSDANVYVDGTKSIRRTQIFANHFRNEKLNLIHLVRDGRAFCNSYKKNRKLTEKDLNFAAQEWNDYIQLVDNLANKFSNVNTLTIRYEDLCNNKHRVGLEISKFLKLSSSKKFEEDNSTSHILGNRMRKDFNFDIVEDLSWKQELSENTISAISKVMKKNLHRFNYL</sequence>
<dbReference type="Proteomes" id="UP000595095">
    <property type="component" value="Chromosome"/>
</dbReference>
<keyword evidence="2" id="KW-0808">Transferase</keyword>
<dbReference type="Pfam" id="PF00685">
    <property type="entry name" value="Sulfotransfer_1"/>
    <property type="match status" value="1"/>
</dbReference>
<dbReference type="AlphaFoldDB" id="A0A7S9DZ03"/>
<evidence type="ECO:0000313" key="3">
    <source>
        <dbReference type="Proteomes" id="UP000595095"/>
    </source>
</evidence>
<dbReference type="SUPFAM" id="SSF52540">
    <property type="entry name" value="P-loop containing nucleoside triphosphate hydrolases"/>
    <property type="match status" value="1"/>
</dbReference>
<feature type="domain" description="Sulfotransferase" evidence="1">
    <location>
        <begin position="104"/>
        <end position="298"/>
    </location>
</feature>
<dbReference type="KEGG" id="smaa:IT774_04315"/>
<dbReference type="RefSeq" id="WP_195811498.1">
    <property type="nucleotide sequence ID" value="NZ_CP064795.1"/>
</dbReference>
<dbReference type="Gene3D" id="3.40.50.300">
    <property type="entry name" value="P-loop containing nucleotide triphosphate hydrolases"/>
    <property type="match status" value="1"/>
</dbReference>
<evidence type="ECO:0000259" key="1">
    <source>
        <dbReference type="Pfam" id="PF00685"/>
    </source>
</evidence>
<dbReference type="GO" id="GO:0016740">
    <property type="term" value="F:transferase activity"/>
    <property type="evidence" value="ECO:0007669"/>
    <property type="project" value="UniProtKB-KW"/>
</dbReference>
<dbReference type="InterPro" id="IPR000863">
    <property type="entry name" value="Sulfotransferase_dom"/>
</dbReference>
<evidence type="ECO:0000313" key="2">
    <source>
        <dbReference type="EMBL" id="QPG06422.1"/>
    </source>
</evidence>
<dbReference type="EMBL" id="CP064795">
    <property type="protein sequence ID" value="QPG06422.1"/>
    <property type="molecule type" value="Genomic_DNA"/>
</dbReference>
<protein>
    <submittedName>
        <fullName evidence="2">Sulfotransferase domain-containing protein</fullName>
    </submittedName>
</protein>
<reference evidence="2 3" key="1">
    <citation type="submission" date="2020-11" db="EMBL/GenBank/DDBJ databases">
        <title>Complete genome sequence for Salinimonas sp. strain G2-b.</title>
        <authorList>
            <person name="Park S.-J."/>
        </authorList>
    </citation>
    <scope>NUCLEOTIDE SEQUENCE [LARGE SCALE GENOMIC DNA]</scope>
    <source>
        <strain evidence="2 3">G2-b</strain>
    </source>
</reference>
<accession>A0A7S9DZ03</accession>
<keyword evidence="3" id="KW-1185">Reference proteome</keyword>
<dbReference type="InterPro" id="IPR027417">
    <property type="entry name" value="P-loop_NTPase"/>
</dbReference>
<organism evidence="2 3">
    <name type="scientific">Salinimonas marina</name>
    <dbReference type="NCBI Taxonomy" id="2785918"/>
    <lineage>
        <taxon>Bacteria</taxon>
        <taxon>Pseudomonadati</taxon>
        <taxon>Pseudomonadota</taxon>
        <taxon>Gammaproteobacteria</taxon>
        <taxon>Alteromonadales</taxon>
        <taxon>Alteromonadaceae</taxon>
        <taxon>Alteromonas/Salinimonas group</taxon>
        <taxon>Salinimonas</taxon>
    </lineage>
</organism>
<name>A0A7S9DZ03_9ALTE</name>